<accession>A0ABC9VBP3</accession>
<evidence type="ECO:0000256" key="1">
    <source>
        <dbReference type="ARBA" id="ARBA00005417"/>
    </source>
</evidence>
<dbReference type="Proteomes" id="UP000023566">
    <property type="component" value="Chromosome"/>
</dbReference>
<evidence type="ECO:0000313" key="7">
    <source>
        <dbReference type="EMBL" id="EZP75529.1"/>
    </source>
</evidence>
<keyword evidence="2" id="KW-0813">Transport</keyword>
<dbReference type="Pfam" id="PF00005">
    <property type="entry name" value="ABC_tran"/>
    <property type="match status" value="1"/>
</dbReference>
<evidence type="ECO:0000256" key="2">
    <source>
        <dbReference type="ARBA" id="ARBA00022448"/>
    </source>
</evidence>
<comment type="caution">
    <text evidence="7">The sequence shown here is derived from an EMBL/GenBank/DDBJ whole genome shotgun (WGS) entry which is preliminary data.</text>
</comment>
<dbReference type="PROSITE" id="PS50893">
    <property type="entry name" value="ABC_TRANSPORTER_2"/>
    <property type="match status" value="1"/>
</dbReference>
<dbReference type="InterPro" id="IPR052156">
    <property type="entry name" value="BCAA_Transport_ATP-bd_LivF"/>
</dbReference>
<comment type="similarity">
    <text evidence="1">Belongs to the ABC transporter superfamily.</text>
</comment>
<dbReference type="GO" id="GO:0006865">
    <property type="term" value="P:amino acid transport"/>
    <property type="evidence" value="ECO:0007669"/>
    <property type="project" value="UniProtKB-KW"/>
</dbReference>
<organism evidence="7 8">
    <name type="scientific">Parageobacillus genomosp. 1</name>
    <dbReference type="NCBI Taxonomy" id="1295642"/>
    <lineage>
        <taxon>Bacteria</taxon>
        <taxon>Bacillati</taxon>
        <taxon>Bacillota</taxon>
        <taxon>Bacilli</taxon>
        <taxon>Bacillales</taxon>
        <taxon>Anoxybacillaceae</taxon>
        <taxon>Parageobacillus</taxon>
    </lineage>
</organism>
<dbReference type="GO" id="GO:0005524">
    <property type="term" value="F:ATP binding"/>
    <property type="evidence" value="ECO:0007669"/>
    <property type="project" value="UniProtKB-KW"/>
</dbReference>
<dbReference type="InterPro" id="IPR027417">
    <property type="entry name" value="P-loop_NTPase"/>
</dbReference>
<dbReference type="AlphaFoldDB" id="A0ABC9VBP3"/>
<proteinExistence type="inferred from homology"/>
<dbReference type="CDD" id="cd03224">
    <property type="entry name" value="ABC_TM1139_LivF_branched"/>
    <property type="match status" value="1"/>
</dbReference>
<dbReference type="InterPro" id="IPR017871">
    <property type="entry name" value="ABC_transporter-like_CS"/>
</dbReference>
<gene>
    <name evidence="7" type="ORF">H839_15552</name>
</gene>
<keyword evidence="4" id="KW-0067">ATP-binding</keyword>
<dbReference type="PANTHER" id="PTHR43820:SF4">
    <property type="entry name" value="HIGH-AFFINITY BRANCHED-CHAIN AMINO ACID TRANSPORT ATP-BINDING PROTEIN LIVF"/>
    <property type="match status" value="1"/>
</dbReference>
<dbReference type="RefSeq" id="WP_043905962.1">
    <property type="nucleotide sequence ID" value="NZ_CM002692.1"/>
</dbReference>
<keyword evidence="5" id="KW-0029">Amino-acid transport</keyword>
<name>A0ABC9VBP3_9BACL</name>
<evidence type="ECO:0000259" key="6">
    <source>
        <dbReference type="PROSITE" id="PS50893"/>
    </source>
</evidence>
<dbReference type="PANTHER" id="PTHR43820">
    <property type="entry name" value="HIGH-AFFINITY BRANCHED-CHAIN AMINO ACID TRANSPORT ATP-BINDING PROTEIN LIVF"/>
    <property type="match status" value="1"/>
</dbReference>
<evidence type="ECO:0000256" key="4">
    <source>
        <dbReference type="ARBA" id="ARBA00022840"/>
    </source>
</evidence>
<keyword evidence="3" id="KW-0547">Nucleotide-binding</keyword>
<dbReference type="InterPro" id="IPR003593">
    <property type="entry name" value="AAA+_ATPase"/>
</dbReference>
<evidence type="ECO:0000313" key="8">
    <source>
        <dbReference type="Proteomes" id="UP000023566"/>
    </source>
</evidence>
<reference evidence="7 8" key="1">
    <citation type="journal article" date="2014" name="Appl. Microbiol. Biotechnol.">
        <title>Transformable facultative thermophile Geobacillus stearothermophilus NUB3621 as a host strain for metabolic engineering.</title>
        <authorList>
            <person name="Blanchard K."/>
            <person name="Robic S."/>
            <person name="Matsumura I."/>
        </authorList>
    </citation>
    <scope>NUCLEOTIDE SEQUENCE [LARGE SCALE GENOMIC DNA]</scope>
    <source>
        <strain evidence="7 8">NUB3621</strain>
    </source>
</reference>
<dbReference type="PROSITE" id="PS00211">
    <property type="entry name" value="ABC_TRANSPORTER_1"/>
    <property type="match status" value="1"/>
</dbReference>
<feature type="domain" description="ABC transporter" evidence="6">
    <location>
        <begin position="2"/>
        <end position="237"/>
    </location>
</feature>
<dbReference type="InterPro" id="IPR003439">
    <property type="entry name" value="ABC_transporter-like_ATP-bd"/>
</dbReference>
<dbReference type="SUPFAM" id="SSF52540">
    <property type="entry name" value="P-loop containing nucleoside triphosphate hydrolases"/>
    <property type="match status" value="1"/>
</dbReference>
<evidence type="ECO:0000256" key="5">
    <source>
        <dbReference type="ARBA" id="ARBA00022970"/>
    </source>
</evidence>
<dbReference type="Gene3D" id="3.40.50.300">
    <property type="entry name" value="P-loop containing nucleotide triphosphate hydrolases"/>
    <property type="match status" value="1"/>
</dbReference>
<sequence length="247" mass="27579">MLTLNHLHVYHGHLHVLKGIHLQIAKGEIVAIVGANGAGKSTLLGTIAGVYSPKAGEIIFENEPLPYGKVEQIVKRGICLVPERRQIFDDLSVKDNLLLGAYHRYRSDFQQVMRDYEHVLEVFPKLKTMLDRPGGLLSGGEQQMLAIGRGLMAKPKLLMLDEPSLGLAPLIVKEMMKLLKQLRDQFSTTILLVEQNVRAALQIADYACVLDRGEIVMQGKAAELLDDERVKKAYLGMQNKQEYNVAK</sequence>
<protein>
    <submittedName>
        <fullName evidence="7">ABC transporter-like protein</fullName>
    </submittedName>
</protein>
<keyword evidence="8" id="KW-1185">Reference proteome</keyword>
<dbReference type="SMART" id="SM00382">
    <property type="entry name" value="AAA"/>
    <property type="match status" value="1"/>
</dbReference>
<dbReference type="EMBL" id="AOTZ01000008">
    <property type="protein sequence ID" value="EZP75529.1"/>
    <property type="molecule type" value="Genomic_DNA"/>
</dbReference>
<evidence type="ECO:0000256" key="3">
    <source>
        <dbReference type="ARBA" id="ARBA00022741"/>
    </source>
</evidence>